<dbReference type="PATRIC" id="fig|405446.3.peg.1883"/>
<reference evidence="2 3" key="1">
    <citation type="submission" date="2015-05" db="EMBL/GenBank/DDBJ databases">
        <title>Genome sequencing and analysis of members of genus Stenotrophomonas.</title>
        <authorList>
            <person name="Patil P.P."/>
            <person name="Midha S."/>
            <person name="Patil P.B."/>
        </authorList>
    </citation>
    <scope>NUCLEOTIDE SEQUENCE [LARGE SCALE GENOMIC DNA]</scope>
    <source>
        <strain evidence="2 3">DSM 18941</strain>
    </source>
</reference>
<dbReference type="RefSeq" id="WP_057628918.1">
    <property type="nucleotide sequence ID" value="NZ_LDJJ01000037.1"/>
</dbReference>
<sequence>MTTGAEIMELEVAFWQAMLDQQPAKAAALLTDKATMVAMYGVHHFSPADYIKMAEEGPARVTGFSFSDEQVFFPVDNVAIATYKVRQSFEVDGKPQEMTCFDSTTWVRRDGKWLAAAHTETPEQQGKPA</sequence>
<accession>A0A0R0CCV1</accession>
<dbReference type="AlphaFoldDB" id="A0A0R0CCV1"/>
<evidence type="ECO:0000313" key="2">
    <source>
        <dbReference type="EMBL" id="KRG66976.1"/>
    </source>
</evidence>
<dbReference type="InterPro" id="IPR032710">
    <property type="entry name" value="NTF2-like_dom_sf"/>
</dbReference>
<dbReference type="OrthoDB" id="121974at2"/>
<proteinExistence type="predicted"/>
<name>A0A0R0CCV1_9GAMM</name>
<dbReference type="InterPro" id="IPR027843">
    <property type="entry name" value="DUF4440"/>
</dbReference>
<dbReference type="Gene3D" id="3.10.450.50">
    <property type="match status" value="1"/>
</dbReference>
<organism evidence="2 3">
    <name type="scientific">Stenotrophomonas terrae</name>
    <dbReference type="NCBI Taxonomy" id="405446"/>
    <lineage>
        <taxon>Bacteria</taxon>
        <taxon>Pseudomonadati</taxon>
        <taxon>Pseudomonadota</taxon>
        <taxon>Gammaproteobacteria</taxon>
        <taxon>Lysobacterales</taxon>
        <taxon>Lysobacteraceae</taxon>
        <taxon>Stenotrophomonas</taxon>
    </lineage>
</organism>
<dbReference type="SUPFAM" id="SSF54427">
    <property type="entry name" value="NTF2-like"/>
    <property type="match status" value="1"/>
</dbReference>
<comment type="caution">
    <text evidence="2">The sequence shown here is derived from an EMBL/GenBank/DDBJ whole genome shotgun (WGS) entry which is preliminary data.</text>
</comment>
<feature type="domain" description="DUF4440" evidence="1">
    <location>
        <begin position="7"/>
        <end position="114"/>
    </location>
</feature>
<dbReference type="Pfam" id="PF14534">
    <property type="entry name" value="DUF4440"/>
    <property type="match status" value="1"/>
</dbReference>
<keyword evidence="3" id="KW-1185">Reference proteome</keyword>
<evidence type="ECO:0000259" key="1">
    <source>
        <dbReference type="Pfam" id="PF14534"/>
    </source>
</evidence>
<dbReference type="EMBL" id="LDJJ01000037">
    <property type="protein sequence ID" value="KRG66976.1"/>
    <property type="molecule type" value="Genomic_DNA"/>
</dbReference>
<protein>
    <recommendedName>
        <fullName evidence="1">DUF4440 domain-containing protein</fullName>
    </recommendedName>
</protein>
<gene>
    <name evidence="2" type="ORF">ABB27_11905</name>
</gene>
<evidence type="ECO:0000313" key="3">
    <source>
        <dbReference type="Proteomes" id="UP000051863"/>
    </source>
</evidence>
<dbReference type="Proteomes" id="UP000051863">
    <property type="component" value="Unassembled WGS sequence"/>
</dbReference>